<reference evidence="2 3" key="1">
    <citation type="submission" date="2024-05" db="EMBL/GenBank/DDBJ databases">
        <title>Genome sequencing and assembly of Indian major carp, Cirrhinus mrigala (Hamilton, 1822).</title>
        <authorList>
            <person name="Mohindra V."/>
            <person name="Chowdhury L.M."/>
            <person name="Lal K."/>
            <person name="Jena J.K."/>
        </authorList>
    </citation>
    <scope>NUCLEOTIDE SEQUENCE [LARGE SCALE GENOMIC DNA]</scope>
    <source>
        <strain evidence="2">CM1030</strain>
        <tissue evidence="2">Blood</tissue>
    </source>
</reference>
<dbReference type="Gene3D" id="2.60.40.10">
    <property type="entry name" value="Immunoglobulins"/>
    <property type="match status" value="1"/>
</dbReference>
<comment type="caution">
    <text evidence="2">The sequence shown here is derived from an EMBL/GenBank/DDBJ whole genome shotgun (WGS) entry which is preliminary data.</text>
</comment>
<feature type="non-terminal residue" evidence="2">
    <location>
        <position position="106"/>
    </location>
</feature>
<organism evidence="2 3">
    <name type="scientific">Cirrhinus mrigala</name>
    <name type="common">Mrigala</name>
    <dbReference type="NCBI Taxonomy" id="683832"/>
    <lineage>
        <taxon>Eukaryota</taxon>
        <taxon>Metazoa</taxon>
        <taxon>Chordata</taxon>
        <taxon>Craniata</taxon>
        <taxon>Vertebrata</taxon>
        <taxon>Euteleostomi</taxon>
        <taxon>Actinopterygii</taxon>
        <taxon>Neopterygii</taxon>
        <taxon>Teleostei</taxon>
        <taxon>Ostariophysi</taxon>
        <taxon>Cypriniformes</taxon>
        <taxon>Cyprinidae</taxon>
        <taxon>Labeoninae</taxon>
        <taxon>Labeonini</taxon>
        <taxon>Cirrhinus</taxon>
    </lineage>
</organism>
<dbReference type="InterPro" id="IPR013106">
    <property type="entry name" value="Ig_V-set"/>
</dbReference>
<name>A0ABD0MI25_CIRMR</name>
<evidence type="ECO:0000313" key="3">
    <source>
        <dbReference type="Proteomes" id="UP001529510"/>
    </source>
</evidence>
<dbReference type="PANTHER" id="PTHR21063:SF4">
    <property type="entry name" value="CD48 ANTIGEN-RELATED"/>
    <property type="match status" value="1"/>
</dbReference>
<sequence>VFGESLSAVEGDPVTLHTGVKTDQQEKIRWYFNSGRIAQINGDLSFMCTDVQCEEADERFRDRLQLDHQTGSLTIMNTRTTDSGLYKLKIISSSSFSEKICNVTIH</sequence>
<dbReference type="AlphaFoldDB" id="A0ABD0MI25"/>
<keyword evidence="3" id="KW-1185">Reference proteome</keyword>
<dbReference type="InterPro" id="IPR036179">
    <property type="entry name" value="Ig-like_dom_sf"/>
</dbReference>
<dbReference type="EMBL" id="JAMKFB020000430">
    <property type="protein sequence ID" value="KAL0149464.1"/>
    <property type="molecule type" value="Genomic_DNA"/>
</dbReference>
<evidence type="ECO:0000313" key="2">
    <source>
        <dbReference type="EMBL" id="KAL0149464.1"/>
    </source>
</evidence>
<feature type="non-terminal residue" evidence="2">
    <location>
        <position position="1"/>
    </location>
</feature>
<dbReference type="SMART" id="SM00409">
    <property type="entry name" value="IG"/>
    <property type="match status" value="1"/>
</dbReference>
<dbReference type="PANTHER" id="PTHR21063">
    <property type="entry name" value="LFA-3"/>
    <property type="match status" value="1"/>
</dbReference>
<proteinExistence type="predicted"/>
<dbReference type="SUPFAM" id="SSF48726">
    <property type="entry name" value="Immunoglobulin"/>
    <property type="match status" value="1"/>
</dbReference>
<feature type="domain" description="Immunoglobulin" evidence="1">
    <location>
        <begin position="3"/>
        <end position="106"/>
    </location>
</feature>
<dbReference type="InterPro" id="IPR013783">
    <property type="entry name" value="Ig-like_fold"/>
</dbReference>
<protein>
    <recommendedName>
        <fullName evidence="1">Immunoglobulin domain-containing protein</fullName>
    </recommendedName>
</protein>
<dbReference type="InterPro" id="IPR003599">
    <property type="entry name" value="Ig_sub"/>
</dbReference>
<accession>A0ABD0MI25</accession>
<gene>
    <name evidence="2" type="ORF">M9458_055252</name>
</gene>
<dbReference type="Pfam" id="PF07686">
    <property type="entry name" value="V-set"/>
    <property type="match status" value="1"/>
</dbReference>
<evidence type="ECO:0000259" key="1">
    <source>
        <dbReference type="SMART" id="SM00409"/>
    </source>
</evidence>
<dbReference type="Proteomes" id="UP001529510">
    <property type="component" value="Unassembled WGS sequence"/>
</dbReference>